<protein>
    <submittedName>
        <fullName evidence="2">Secreted protein</fullName>
    </submittedName>
</protein>
<reference evidence="2" key="2">
    <citation type="submission" date="2015-08" db="UniProtKB">
        <authorList>
            <consortium name="WormBaseParasite"/>
        </authorList>
    </citation>
    <scope>IDENTIFICATION</scope>
</reference>
<name>A0A0K0FYE5_STRVS</name>
<evidence type="ECO:0000313" key="2">
    <source>
        <dbReference type="WBParaSite" id="SVE_1747100.1"/>
    </source>
</evidence>
<dbReference type="WBParaSite" id="SVE_1747100.1">
    <property type="protein sequence ID" value="SVE_1747100.1"/>
    <property type="gene ID" value="SVE_1747100"/>
</dbReference>
<keyword evidence="1" id="KW-1185">Reference proteome</keyword>
<accession>A0A0K0FYE5</accession>
<reference evidence="1" key="1">
    <citation type="submission" date="2014-07" db="EMBL/GenBank/DDBJ databases">
        <authorList>
            <person name="Martin A.A"/>
            <person name="De Silva N."/>
        </authorList>
    </citation>
    <scope>NUCLEOTIDE SEQUENCE</scope>
</reference>
<dbReference type="Proteomes" id="UP000035680">
    <property type="component" value="Unassembled WGS sequence"/>
</dbReference>
<sequence>MHIDRTTVMIVVYTCLNLSCQVCLNPDSLGKLAKGQPMRDVFLTFNASSGRSYLKSFVYSRLKLNYWSKLYEIEEYYSTKVLSKKFRYL</sequence>
<evidence type="ECO:0000313" key="1">
    <source>
        <dbReference type="Proteomes" id="UP000035680"/>
    </source>
</evidence>
<proteinExistence type="predicted"/>
<organism evidence="1 2">
    <name type="scientific">Strongyloides venezuelensis</name>
    <name type="common">Threadworm</name>
    <dbReference type="NCBI Taxonomy" id="75913"/>
    <lineage>
        <taxon>Eukaryota</taxon>
        <taxon>Metazoa</taxon>
        <taxon>Ecdysozoa</taxon>
        <taxon>Nematoda</taxon>
        <taxon>Chromadorea</taxon>
        <taxon>Rhabditida</taxon>
        <taxon>Tylenchina</taxon>
        <taxon>Panagrolaimomorpha</taxon>
        <taxon>Strongyloidoidea</taxon>
        <taxon>Strongyloididae</taxon>
        <taxon>Strongyloides</taxon>
    </lineage>
</organism>
<dbReference type="AlphaFoldDB" id="A0A0K0FYE5"/>